<keyword evidence="1" id="KW-1133">Transmembrane helix</keyword>
<evidence type="ECO:0000313" key="2">
    <source>
        <dbReference type="EMBL" id="MCD1654268.1"/>
    </source>
</evidence>
<proteinExistence type="predicted"/>
<gene>
    <name evidence="2" type="ORF">K7J14_06070</name>
</gene>
<keyword evidence="1" id="KW-0812">Transmembrane</keyword>
<keyword evidence="3" id="KW-1185">Reference proteome</keyword>
<evidence type="ECO:0000256" key="1">
    <source>
        <dbReference type="SAM" id="Phobius"/>
    </source>
</evidence>
<organism evidence="2 3">
    <name type="scientific">Teretinema zuelzerae</name>
    <dbReference type="NCBI Taxonomy" id="156"/>
    <lineage>
        <taxon>Bacteria</taxon>
        <taxon>Pseudomonadati</taxon>
        <taxon>Spirochaetota</taxon>
        <taxon>Spirochaetia</taxon>
        <taxon>Spirochaetales</taxon>
        <taxon>Treponemataceae</taxon>
        <taxon>Teretinema</taxon>
    </lineage>
</organism>
<reference evidence="2" key="1">
    <citation type="submission" date="2021-08" db="EMBL/GenBank/DDBJ databases">
        <title>Comparative analyses of Brucepasteria parasyntrophica and Teretinema zuelzerae.</title>
        <authorList>
            <person name="Song Y."/>
            <person name="Brune A."/>
        </authorList>
    </citation>
    <scope>NUCLEOTIDE SEQUENCE</scope>
    <source>
        <strain evidence="2">DSM 1903</strain>
    </source>
</reference>
<protein>
    <recommendedName>
        <fullName evidence="4">DUF4405 domain-containing protein</fullName>
    </recommendedName>
</protein>
<evidence type="ECO:0000313" key="3">
    <source>
        <dbReference type="Proteomes" id="UP001198163"/>
    </source>
</evidence>
<comment type="caution">
    <text evidence="2">The sequence shown here is derived from an EMBL/GenBank/DDBJ whole genome shotgun (WGS) entry which is preliminary data.</text>
</comment>
<name>A0AAE3JIG3_9SPIR</name>
<keyword evidence="1" id="KW-0472">Membrane</keyword>
<feature type="transmembrane region" description="Helical" evidence="1">
    <location>
        <begin position="49"/>
        <end position="68"/>
    </location>
</feature>
<accession>A0AAE3JIG3</accession>
<dbReference type="EMBL" id="JAINWA010000001">
    <property type="protein sequence ID" value="MCD1654268.1"/>
    <property type="molecule type" value="Genomic_DNA"/>
</dbReference>
<sequence length="77" mass="8286">MKPKTKTSLLIVVNSLLFLTFAVQAGTGMLMGSGLAGEISWNLHGKLGFALVLLVVAHIVLNFSWIKAQIFKSSAKK</sequence>
<dbReference type="RefSeq" id="WP_230754332.1">
    <property type="nucleotide sequence ID" value="NZ_JAINWA010000001.1"/>
</dbReference>
<dbReference type="Proteomes" id="UP001198163">
    <property type="component" value="Unassembled WGS sequence"/>
</dbReference>
<evidence type="ECO:0008006" key="4">
    <source>
        <dbReference type="Google" id="ProtNLM"/>
    </source>
</evidence>
<dbReference type="AlphaFoldDB" id="A0AAE3JIG3"/>